<keyword evidence="3" id="KW-0862">Zinc</keyword>
<dbReference type="GO" id="GO:0003677">
    <property type="term" value="F:DNA binding"/>
    <property type="evidence" value="ECO:0007669"/>
    <property type="project" value="UniProtKB-UniRule"/>
</dbReference>
<keyword evidence="4 5" id="KW-0238">DNA-binding</keyword>
<keyword evidence="8" id="KW-1185">Reference proteome</keyword>
<dbReference type="OrthoDB" id="5982248at2759"/>
<evidence type="ECO:0000256" key="3">
    <source>
        <dbReference type="ARBA" id="ARBA00022833"/>
    </source>
</evidence>
<dbReference type="SMART" id="SM00980">
    <property type="entry name" value="THAP"/>
    <property type="match status" value="1"/>
</dbReference>
<dbReference type="EMBL" id="LSMT01000387">
    <property type="protein sequence ID" value="PFX18871.1"/>
    <property type="molecule type" value="Genomic_DNA"/>
</dbReference>
<dbReference type="SUPFAM" id="SSF57716">
    <property type="entry name" value="Glucocorticoid receptor-like (DNA-binding domain)"/>
    <property type="match status" value="1"/>
</dbReference>
<organism evidence="7 8">
    <name type="scientific">Stylophora pistillata</name>
    <name type="common">Smooth cauliflower coral</name>
    <dbReference type="NCBI Taxonomy" id="50429"/>
    <lineage>
        <taxon>Eukaryota</taxon>
        <taxon>Metazoa</taxon>
        <taxon>Cnidaria</taxon>
        <taxon>Anthozoa</taxon>
        <taxon>Hexacorallia</taxon>
        <taxon>Scleractinia</taxon>
        <taxon>Astrocoeniina</taxon>
        <taxon>Pocilloporidae</taxon>
        <taxon>Stylophora</taxon>
    </lineage>
</organism>
<evidence type="ECO:0000256" key="1">
    <source>
        <dbReference type="ARBA" id="ARBA00022723"/>
    </source>
</evidence>
<protein>
    <submittedName>
        <fullName evidence="7">THAP domain-containing protein 5</fullName>
    </submittedName>
</protein>
<dbReference type="InterPro" id="IPR006612">
    <property type="entry name" value="THAP_Znf"/>
</dbReference>
<dbReference type="AlphaFoldDB" id="A0A2B4RMN5"/>
<evidence type="ECO:0000256" key="4">
    <source>
        <dbReference type="ARBA" id="ARBA00023125"/>
    </source>
</evidence>
<evidence type="ECO:0000259" key="6">
    <source>
        <dbReference type="PROSITE" id="PS50950"/>
    </source>
</evidence>
<dbReference type="Pfam" id="PF05485">
    <property type="entry name" value="THAP"/>
    <property type="match status" value="1"/>
</dbReference>
<evidence type="ECO:0000256" key="2">
    <source>
        <dbReference type="ARBA" id="ARBA00022771"/>
    </source>
</evidence>
<comment type="caution">
    <text evidence="7">The sequence shown here is derived from an EMBL/GenBank/DDBJ whole genome shotgun (WGS) entry which is preliminary data.</text>
</comment>
<gene>
    <name evidence="7" type="primary">THAP5</name>
    <name evidence="7" type="ORF">AWC38_SpisGene16734</name>
</gene>
<dbReference type="GO" id="GO:0008270">
    <property type="term" value="F:zinc ion binding"/>
    <property type="evidence" value="ECO:0007669"/>
    <property type="project" value="UniProtKB-KW"/>
</dbReference>
<dbReference type="SMART" id="SM00692">
    <property type="entry name" value="DM3"/>
    <property type="match status" value="1"/>
</dbReference>
<dbReference type="InterPro" id="IPR052224">
    <property type="entry name" value="THAP_domain_protein"/>
</dbReference>
<feature type="domain" description="THAP-type" evidence="6">
    <location>
        <begin position="1"/>
        <end position="92"/>
    </location>
</feature>
<keyword evidence="2 5" id="KW-0863">Zinc-finger</keyword>
<sequence>MPTACIAIGCSNVSTLKRTRWVSFYRLPIEDKQLLQRWLVNLKRTTLPSRLDRSYVCSDHFEPECFGRDIRAELMGKRPKPPLLKGSVPTLFSYNNFKSKIKKRVVSEERKKRKEKEEVLKELLGPHFYMKPSAPPNTQVVKRESPMELEDVDNKFSIQSLLPEFACACAYNSDTCTDTDQTRTSYEHDVSISKEQIPTGTESNLGTVNEQAQTETGIDVSTNHEQLPTDTQELLTLPSICNGKKSSNGTMITYNMNATQGQTEKWVIVLLKCKEGTRVKMNFGRILNRQNKPSTSEASCQTEEELVMEVEKPSKVSVQTQWDKDDFLPNLELVQRDHTYSNPKRVS</sequence>
<keyword evidence="1" id="KW-0479">Metal-binding</keyword>
<evidence type="ECO:0000313" key="7">
    <source>
        <dbReference type="EMBL" id="PFX18871.1"/>
    </source>
</evidence>
<proteinExistence type="predicted"/>
<name>A0A2B4RMN5_STYPI</name>
<reference evidence="8" key="1">
    <citation type="journal article" date="2017" name="bioRxiv">
        <title>Comparative analysis of the genomes of Stylophora pistillata and Acropora digitifera provides evidence for extensive differences between species of corals.</title>
        <authorList>
            <person name="Voolstra C.R."/>
            <person name="Li Y."/>
            <person name="Liew Y.J."/>
            <person name="Baumgarten S."/>
            <person name="Zoccola D."/>
            <person name="Flot J.-F."/>
            <person name="Tambutte S."/>
            <person name="Allemand D."/>
            <person name="Aranda M."/>
        </authorList>
    </citation>
    <scope>NUCLEOTIDE SEQUENCE [LARGE SCALE GENOMIC DNA]</scope>
</reference>
<evidence type="ECO:0000313" key="8">
    <source>
        <dbReference type="Proteomes" id="UP000225706"/>
    </source>
</evidence>
<dbReference type="PANTHER" id="PTHR46927">
    <property type="entry name" value="AGAP005574-PA"/>
    <property type="match status" value="1"/>
</dbReference>
<dbReference type="Proteomes" id="UP000225706">
    <property type="component" value="Unassembled WGS sequence"/>
</dbReference>
<accession>A0A2B4RMN5</accession>
<dbReference type="PANTHER" id="PTHR46927:SF3">
    <property type="entry name" value="THAP-TYPE DOMAIN-CONTAINING PROTEIN"/>
    <property type="match status" value="1"/>
</dbReference>
<dbReference type="PROSITE" id="PS50950">
    <property type="entry name" value="ZF_THAP"/>
    <property type="match status" value="1"/>
</dbReference>
<evidence type="ECO:0000256" key="5">
    <source>
        <dbReference type="PROSITE-ProRule" id="PRU00309"/>
    </source>
</evidence>